<dbReference type="GO" id="GO:0009986">
    <property type="term" value="C:cell surface"/>
    <property type="evidence" value="ECO:0007669"/>
    <property type="project" value="UniProtKB-SubCell"/>
</dbReference>
<evidence type="ECO:0008006" key="6">
    <source>
        <dbReference type="Google" id="ProtNLM"/>
    </source>
</evidence>
<feature type="transmembrane region" description="Helical" evidence="3">
    <location>
        <begin position="12"/>
        <end position="35"/>
    </location>
</feature>
<dbReference type="eggNOG" id="COG4940">
    <property type="taxonomic scope" value="Bacteria"/>
</dbReference>
<dbReference type="NCBIfam" id="NF041002">
    <property type="entry name" value="pilin_ComGF"/>
    <property type="match status" value="1"/>
</dbReference>
<evidence type="ECO:0000256" key="2">
    <source>
        <dbReference type="ARBA" id="ARBA00023287"/>
    </source>
</evidence>
<dbReference type="NCBIfam" id="TIGR02532">
    <property type="entry name" value="IV_pilin_GFxxxE"/>
    <property type="match status" value="1"/>
</dbReference>
<evidence type="ECO:0000313" key="5">
    <source>
        <dbReference type="Proteomes" id="UP000006294"/>
    </source>
</evidence>
<dbReference type="Pfam" id="PF15980">
    <property type="entry name" value="ComGF"/>
    <property type="match status" value="1"/>
</dbReference>
<keyword evidence="5" id="KW-1185">Reference proteome</keyword>
<evidence type="ECO:0000256" key="3">
    <source>
        <dbReference type="SAM" id="Phobius"/>
    </source>
</evidence>
<name>K0J7C5_AMPXN</name>
<organism evidence="4 5">
    <name type="scientific">Amphibacillus xylanus (strain ATCC 51415 / DSM 6626 / JCM 7361 / LMG 17667 / NBRC 15112 / Ep01)</name>
    <dbReference type="NCBI Taxonomy" id="698758"/>
    <lineage>
        <taxon>Bacteria</taxon>
        <taxon>Bacillati</taxon>
        <taxon>Bacillota</taxon>
        <taxon>Bacilli</taxon>
        <taxon>Bacillales</taxon>
        <taxon>Bacillaceae</taxon>
        <taxon>Amphibacillus</taxon>
    </lineage>
</organism>
<evidence type="ECO:0000313" key="4">
    <source>
        <dbReference type="EMBL" id="BAM47278.1"/>
    </source>
</evidence>
<gene>
    <name evidence="4" type="ordered locus">AXY_11460</name>
</gene>
<dbReference type="Proteomes" id="UP000006294">
    <property type="component" value="Chromosome"/>
</dbReference>
<keyword evidence="3" id="KW-0812">Transmembrane</keyword>
<keyword evidence="2" id="KW-0178">Competence</keyword>
<proteinExistence type="predicted"/>
<keyword evidence="3" id="KW-1133">Transmembrane helix</keyword>
<dbReference type="EMBL" id="AP012050">
    <property type="protein sequence ID" value="BAM47278.1"/>
    <property type="molecule type" value="Genomic_DNA"/>
</dbReference>
<dbReference type="STRING" id="698758.AXY_11460"/>
<dbReference type="AlphaFoldDB" id="K0J7C5"/>
<dbReference type="HOGENOM" id="CLU_126422_1_1_9"/>
<evidence type="ECO:0000256" key="1">
    <source>
        <dbReference type="ARBA" id="ARBA00004241"/>
    </source>
</evidence>
<sequence length="142" mass="16487">MSITTLNQTDAFTIVELLIALTVISLILVISPTVWTNLNHQPQTERYSVQQFFHAITDEIQTNRLAEQAHDKLVLSNLANEQIVISKYQDLIRRQVNRTGHEILLRDVKQFLVYYSDDYVEVMITMNSGEVYEKTITIFVQK</sequence>
<keyword evidence="3" id="KW-0472">Membrane</keyword>
<protein>
    <recommendedName>
        <fullName evidence="6">Competence protein ComGF</fullName>
    </recommendedName>
</protein>
<dbReference type="GO" id="GO:0030420">
    <property type="term" value="P:establishment of competence for transformation"/>
    <property type="evidence" value="ECO:0007669"/>
    <property type="project" value="UniProtKB-KW"/>
</dbReference>
<dbReference type="KEGG" id="axl:AXY_11460"/>
<reference evidence="4 5" key="1">
    <citation type="submission" date="2011-01" db="EMBL/GenBank/DDBJ databases">
        <title>Whole genome sequence of Amphibacillus xylinus NBRC 15112.</title>
        <authorList>
            <person name="Nakazawa H."/>
            <person name="Katano Y."/>
            <person name="Nakamura S."/>
            <person name="Sasagawa M."/>
            <person name="Fukada J."/>
            <person name="Arai T."/>
            <person name="Sasakura N."/>
            <person name="Mochizuki D."/>
            <person name="Hosoyama A."/>
            <person name="Harada K."/>
            <person name="Horikawa H."/>
            <person name="Kato Y."/>
            <person name="Harada T."/>
            <person name="Sasaki K."/>
            <person name="Sekiguchi M."/>
            <person name="Hodoyama M."/>
            <person name="Nishiko R."/>
            <person name="Narita H."/>
            <person name="Hanamaki A."/>
            <person name="Hata C."/>
            <person name="Konno Y."/>
            <person name="Niimura Y."/>
            <person name="Yamazaki S."/>
            <person name="Fujita N."/>
        </authorList>
    </citation>
    <scope>NUCLEOTIDE SEQUENCE [LARGE SCALE GENOMIC DNA]</scope>
    <source>
        <strain evidence="5">ATCC 51415 / DSM 6626 / JCM 7361 / LMG 17667 / NBRC 15112 / Ep01</strain>
    </source>
</reference>
<comment type="subcellular location">
    <subcellularLocation>
        <location evidence="1">Cell surface</location>
    </subcellularLocation>
</comment>
<dbReference type="InterPro" id="IPR012902">
    <property type="entry name" value="N_methyl_site"/>
</dbReference>
<dbReference type="InterPro" id="IPR016977">
    <property type="entry name" value="ComGF"/>
</dbReference>
<accession>K0J7C5</accession>